<proteinExistence type="predicted"/>
<dbReference type="PANTHER" id="PTHR36141:SF5">
    <property type="entry name" value="PEPTIDASE S1 DOMAIN-CONTAINING PROTEIN"/>
    <property type="match status" value="1"/>
</dbReference>
<reference evidence="1" key="1">
    <citation type="submission" date="2015-06" db="UniProtKB">
        <authorList>
            <consortium name="EnsemblPlants"/>
        </authorList>
    </citation>
    <scope>IDENTIFICATION</scope>
</reference>
<dbReference type="AlphaFoldDB" id="M8BA22"/>
<accession>M8BA22</accession>
<dbReference type="SUPFAM" id="SSF50494">
    <property type="entry name" value="Trypsin-like serine proteases"/>
    <property type="match status" value="1"/>
</dbReference>
<dbReference type="InterPro" id="IPR009003">
    <property type="entry name" value="Peptidase_S1_PA"/>
</dbReference>
<sequence>MAQAEEWSDWTSVAERGRDSLFLVEFAPKPEMLTQLRSLADRVMTVPRTADRAEAVRRGFSCTGFVHFAGPMGPFIMTTAHGFQHLYRARSDPLTADTFNMYNVRVVCDHQEERYQAAGVLEDNRKYATARLVGIDCSKDILLLAVRSQDLKNLTEDSVCDRPHPALIVAQAEAARPRAGRRCMMLSWPAHRPRTLTTGWTSCFRAVNLFSAPNLAQYDMTLLEVDMLCADGSSGAPLFDTDGRVIGMLHGGNKETHSYFIPAEYLHEWFVSFKPGHMNYLVALPGKHDNSFRSGQMMIASDIKFSSLKVKTHRTLFEKTAHERK</sequence>
<dbReference type="Pfam" id="PF13365">
    <property type="entry name" value="Trypsin_2"/>
    <property type="match status" value="1"/>
</dbReference>
<evidence type="ECO:0008006" key="2">
    <source>
        <dbReference type="Google" id="ProtNLM"/>
    </source>
</evidence>
<dbReference type="Gene3D" id="2.40.10.120">
    <property type="match status" value="1"/>
</dbReference>
<dbReference type="PANTHER" id="PTHR36141">
    <property type="entry name" value="OS08G0148500 PROTEIN"/>
    <property type="match status" value="1"/>
</dbReference>
<dbReference type="ExpressionAtlas" id="M8BA22">
    <property type="expression patterns" value="baseline"/>
</dbReference>
<organism evidence="1">
    <name type="scientific">Aegilops tauschii</name>
    <name type="common">Tausch's goatgrass</name>
    <name type="synonym">Aegilops squarrosa</name>
    <dbReference type="NCBI Taxonomy" id="37682"/>
    <lineage>
        <taxon>Eukaryota</taxon>
        <taxon>Viridiplantae</taxon>
        <taxon>Streptophyta</taxon>
        <taxon>Embryophyta</taxon>
        <taxon>Tracheophyta</taxon>
        <taxon>Spermatophyta</taxon>
        <taxon>Magnoliopsida</taxon>
        <taxon>Liliopsida</taxon>
        <taxon>Poales</taxon>
        <taxon>Poaceae</taxon>
        <taxon>BOP clade</taxon>
        <taxon>Pooideae</taxon>
        <taxon>Triticodae</taxon>
        <taxon>Triticeae</taxon>
        <taxon>Triticinae</taxon>
        <taxon>Aegilops</taxon>
    </lineage>
</organism>
<protein>
    <recommendedName>
        <fullName evidence="2">Serine protease</fullName>
    </recommendedName>
</protein>
<name>M8BA22_AEGTA</name>
<evidence type="ECO:0000313" key="1">
    <source>
        <dbReference type="EnsemblPlants" id="EMT10495"/>
    </source>
</evidence>
<dbReference type="EnsemblPlants" id="EMT10495">
    <property type="protein sequence ID" value="EMT10495"/>
    <property type="gene ID" value="F775_00903"/>
</dbReference>